<protein>
    <submittedName>
        <fullName evidence="3">Protein kinase domain-containing protein</fullName>
    </submittedName>
</protein>
<feature type="compositionally biased region" description="Basic and acidic residues" evidence="1">
    <location>
        <begin position="383"/>
        <end position="401"/>
    </location>
</feature>
<dbReference type="GO" id="GO:0016301">
    <property type="term" value="F:kinase activity"/>
    <property type="evidence" value="ECO:0007669"/>
    <property type="project" value="UniProtKB-KW"/>
</dbReference>
<keyword evidence="3" id="KW-0808">Transferase</keyword>
<keyword evidence="3" id="KW-0418">Kinase</keyword>
<evidence type="ECO:0000313" key="2">
    <source>
        <dbReference type="EMBL" id="CAI3974606.1"/>
    </source>
</evidence>
<dbReference type="EMBL" id="CAMXCT030000146">
    <property type="protein sequence ID" value="CAL4761918.1"/>
    <property type="molecule type" value="Genomic_DNA"/>
</dbReference>
<proteinExistence type="predicted"/>
<comment type="caution">
    <text evidence="2">The sequence shown here is derived from an EMBL/GenBank/DDBJ whole genome shotgun (WGS) entry which is preliminary data.</text>
</comment>
<name>A0A9P1BMM5_9DINO</name>
<evidence type="ECO:0000313" key="4">
    <source>
        <dbReference type="Proteomes" id="UP001152797"/>
    </source>
</evidence>
<feature type="compositionally biased region" description="Basic and acidic residues" evidence="1">
    <location>
        <begin position="362"/>
        <end position="374"/>
    </location>
</feature>
<feature type="region of interest" description="Disordered" evidence="1">
    <location>
        <begin position="337"/>
        <end position="415"/>
    </location>
</feature>
<organism evidence="2">
    <name type="scientific">Cladocopium goreaui</name>
    <dbReference type="NCBI Taxonomy" id="2562237"/>
    <lineage>
        <taxon>Eukaryota</taxon>
        <taxon>Sar</taxon>
        <taxon>Alveolata</taxon>
        <taxon>Dinophyceae</taxon>
        <taxon>Suessiales</taxon>
        <taxon>Symbiodiniaceae</taxon>
        <taxon>Cladocopium</taxon>
    </lineage>
</organism>
<evidence type="ECO:0000313" key="3">
    <source>
        <dbReference type="EMBL" id="CAL4761918.1"/>
    </source>
</evidence>
<gene>
    <name evidence="2" type="ORF">C1SCF055_LOCUS2994</name>
</gene>
<reference evidence="2" key="1">
    <citation type="submission" date="2022-10" db="EMBL/GenBank/DDBJ databases">
        <authorList>
            <person name="Chen Y."/>
            <person name="Dougan E. K."/>
            <person name="Chan C."/>
            <person name="Rhodes N."/>
            <person name="Thang M."/>
        </authorList>
    </citation>
    <scope>NUCLEOTIDE SEQUENCE</scope>
</reference>
<feature type="compositionally biased region" description="Acidic residues" evidence="1">
    <location>
        <begin position="7"/>
        <end position="21"/>
    </location>
</feature>
<dbReference type="EMBL" id="CAMXCT010000146">
    <property type="protein sequence ID" value="CAI3974606.1"/>
    <property type="molecule type" value="Genomic_DNA"/>
</dbReference>
<sequence>MAKSESEPGEPGEPGEPEPTEAEVKLQEFTPPPLKRSLDTGYAGAVTPFPRPAPPQEAVEHMRLVEGETSLSILCCGDLCGQVDLLHSKLLELRPGEVDFVLAVGCFFPPHEHIGRLGLYVGRESRKLPVPVYFIDNNSEVFIGKVEETRRPILLQENLSFLGSCGIAEIQGLNVAFLSGRFDPVTYKDKWGRGLFTGSNYTEAVIERLEKDARKLAQRGERVDLLLTCEWPDRIWSPEKRKWLKTMVHPDSASPAVSRLVARLRPQYHIFGTADRFSFIRGSTKSLALANARDMRFYETEEELRKWSQTLQIRPFGRRNLSGVIDVEEVEIIPCDSKRFKEEPEPDAQQTDAAAEVDADADAPRQESPEREAVAAEPPAETAAHDDDPWGKWKGGEEGREPTSPIEAPVEKDGG</sequence>
<evidence type="ECO:0000256" key="1">
    <source>
        <dbReference type="SAM" id="MobiDB-lite"/>
    </source>
</evidence>
<dbReference type="Proteomes" id="UP001152797">
    <property type="component" value="Unassembled WGS sequence"/>
</dbReference>
<dbReference type="OrthoDB" id="446798at2759"/>
<reference evidence="3 4" key="2">
    <citation type="submission" date="2024-05" db="EMBL/GenBank/DDBJ databases">
        <authorList>
            <person name="Chen Y."/>
            <person name="Shah S."/>
            <person name="Dougan E. K."/>
            <person name="Thang M."/>
            <person name="Chan C."/>
        </authorList>
    </citation>
    <scope>NUCLEOTIDE SEQUENCE [LARGE SCALE GENOMIC DNA]</scope>
</reference>
<accession>A0A9P1BMM5</accession>
<dbReference type="EMBL" id="CAMXCT020000146">
    <property type="protein sequence ID" value="CAL1127981.1"/>
    <property type="molecule type" value="Genomic_DNA"/>
</dbReference>
<keyword evidence="4" id="KW-1185">Reference proteome</keyword>
<feature type="region of interest" description="Disordered" evidence="1">
    <location>
        <begin position="1"/>
        <end position="54"/>
    </location>
</feature>
<dbReference type="AlphaFoldDB" id="A0A9P1BMM5"/>